<feature type="domain" description="Peptidase M20 dimerisation" evidence="1">
    <location>
        <begin position="187"/>
        <end position="279"/>
    </location>
</feature>
<evidence type="ECO:0000313" key="2">
    <source>
        <dbReference type="EMBL" id="MFL0253184.1"/>
    </source>
</evidence>
<dbReference type="RefSeq" id="WP_406789851.1">
    <property type="nucleotide sequence ID" value="NZ_JBJIAA010000027.1"/>
</dbReference>
<dbReference type="SUPFAM" id="SSF55031">
    <property type="entry name" value="Bacterial exopeptidase dimerisation domain"/>
    <property type="match status" value="1"/>
</dbReference>
<dbReference type="InterPro" id="IPR002933">
    <property type="entry name" value="Peptidase_M20"/>
</dbReference>
<dbReference type="InterPro" id="IPR011650">
    <property type="entry name" value="Peptidase_M20_dimer"/>
</dbReference>
<dbReference type="Proteomes" id="UP001623592">
    <property type="component" value="Unassembled WGS sequence"/>
</dbReference>
<dbReference type="Gene3D" id="3.30.70.360">
    <property type="match status" value="1"/>
</dbReference>
<dbReference type="PIRSF" id="PIRSF005962">
    <property type="entry name" value="Pept_M20D_amidohydro"/>
    <property type="match status" value="1"/>
</dbReference>
<protein>
    <submittedName>
        <fullName evidence="2">M20 family metallopeptidase</fullName>
    </submittedName>
</protein>
<name>A0ABW8TQA0_9CLOT</name>
<comment type="caution">
    <text evidence="2">The sequence shown here is derived from an EMBL/GenBank/DDBJ whole genome shotgun (WGS) entry which is preliminary data.</text>
</comment>
<evidence type="ECO:0000259" key="1">
    <source>
        <dbReference type="Pfam" id="PF07687"/>
    </source>
</evidence>
<evidence type="ECO:0000313" key="3">
    <source>
        <dbReference type="Proteomes" id="UP001623592"/>
    </source>
</evidence>
<accession>A0ABW8TQA0</accession>
<keyword evidence="3" id="KW-1185">Reference proteome</keyword>
<dbReference type="InterPro" id="IPR017439">
    <property type="entry name" value="Amidohydrolase"/>
</dbReference>
<dbReference type="Gene3D" id="3.40.630.10">
    <property type="entry name" value="Zn peptidases"/>
    <property type="match status" value="1"/>
</dbReference>
<dbReference type="PANTHER" id="PTHR11014:SF63">
    <property type="entry name" value="METALLOPEPTIDASE, PUTATIVE (AFU_ORTHOLOGUE AFUA_6G09600)-RELATED"/>
    <property type="match status" value="1"/>
</dbReference>
<reference evidence="2 3" key="1">
    <citation type="submission" date="2024-11" db="EMBL/GenBank/DDBJ databases">
        <authorList>
            <person name="Heng Y.C."/>
            <person name="Lim A.C.H."/>
            <person name="Lee J.K.Y."/>
            <person name="Kittelmann S."/>
        </authorList>
    </citation>
    <scope>NUCLEOTIDE SEQUENCE [LARGE SCALE GENOMIC DNA]</scope>
    <source>
        <strain evidence="2 3">WILCCON 0114</strain>
    </source>
</reference>
<proteinExistence type="predicted"/>
<dbReference type="PANTHER" id="PTHR11014">
    <property type="entry name" value="PEPTIDASE M20 FAMILY MEMBER"/>
    <property type="match status" value="1"/>
</dbReference>
<dbReference type="CDD" id="cd03886">
    <property type="entry name" value="M20_Acy1"/>
    <property type="match status" value="1"/>
</dbReference>
<dbReference type="InterPro" id="IPR036264">
    <property type="entry name" value="Bact_exopeptidase_dim_dom"/>
</dbReference>
<sequence length="402" mass="43917">MNKLLEEAKALQNTLIKHRRYIHENAEIEMELPCTTKYVMDKLVEMSYEPKEICKSGVVAIAGGKNPGKTFLLRADMDALPIIEETDEPFKSKTNYMHACGHDLHTAMLLGAAKILKEHEDEIEGTVKLMFQPAEEPIKGAQAMLKAGVLENPKVDAAMMIHVATGTQFPSGLLVVRHPGIISSASDWFTIKVKGKGGHSSSPNLTIDPLNVISHIFIALESINARELAPADNAAITVGQMHGGNTSNVIPDTAFLSGTIRTFNNETRLFIKKRLEEISLSVAKTFRAEAVIEYSCSCPSLINDAELVKDFKSYTSSLVGDDKVVDADKAQNGAYATMTGSEDFGYVTELVPSIMIGLTTGSTADGYVYPHHHPKTKFDESPLYIGAAAYANMAIEWLKNNK</sequence>
<dbReference type="EMBL" id="JBJIAA010000027">
    <property type="protein sequence ID" value="MFL0253184.1"/>
    <property type="molecule type" value="Genomic_DNA"/>
</dbReference>
<gene>
    <name evidence="2" type="ORF">ACJDT4_22520</name>
</gene>
<dbReference type="Pfam" id="PF07687">
    <property type="entry name" value="M20_dimer"/>
    <property type="match status" value="1"/>
</dbReference>
<organism evidence="2 3">
    <name type="scientific">Clostridium neuense</name>
    <dbReference type="NCBI Taxonomy" id="1728934"/>
    <lineage>
        <taxon>Bacteria</taxon>
        <taxon>Bacillati</taxon>
        <taxon>Bacillota</taxon>
        <taxon>Clostridia</taxon>
        <taxon>Eubacteriales</taxon>
        <taxon>Clostridiaceae</taxon>
        <taxon>Clostridium</taxon>
    </lineage>
</organism>
<dbReference type="SUPFAM" id="SSF53187">
    <property type="entry name" value="Zn-dependent exopeptidases"/>
    <property type="match status" value="1"/>
</dbReference>
<dbReference type="Pfam" id="PF01546">
    <property type="entry name" value="Peptidase_M20"/>
    <property type="match status" value="1"/>
</dbReference>
<dbReference type="NCBIfam" id="TIGR01891">
    <property type="entry name" value="amidohydrolases"/>
    <property type="match status" value="1"/>
</dbReference>